<evidence type="ECO:0000256" key="5">
    <source>
        <dbReference type="ARBA" id="ARBA00022692"/>
    </source>
</evidence>
<protein>
    <submittedName>
        <fullName evidence="9">ABC transporter permease</fullName>
    </submittedName>
</protein>
<evidence type="ECO:0000313" key="10">
    <source>
        <dbReference type="Proteomes" id="UP000606889"/>
    </source>
</evidence>
<dbReference type="Proteomes" id="UP000606889">
    <property type="component" value="Unassembled WGS sequence"/>
</dbReference>
<feature type="transmembrane region" description="Helical" evidence="8">
    <location>
        <begin position="278"/>
        <end position="297"/>
    </location>
</feature>
<dbReference type="EMBL" id="JACOON010000002">
    <property type="protein sequence ID" value="MBC5647626.1"/>
    <property type="molecule type" value="Genomic_DNA"/>
</dbReference>
<feature type="transmembrane region" description="Helical" evidence="8">
    <location>
        <begin position="224"/>
        <end position="247"/>
    </location>
</feature>
<organism evidence="9 10">
    <name type="scientific">Christensenella tenuis</name>
    <dbReference type="NCBI Taxonomy" id="2763033"/>
    <lineage>
        <taxon>Bacteria</taxon>
        <taxon>Bacillati</taxon>
        <taxon>Bacillota</taxon>
        <taxon>Clostridia</taxon>
        <taxon>Christensenellales</taxon>
        <taxon>Christensenellaceae</taxon>
        <taxon>Christensenella</taxon>
    </lineage>
</organism>
<keyword evidence="3" id="KW-1003">Cell membrane</keyword>
<proteinExistence type="predicted"/>
<evidence type="ECO:0000256" key="4">
    <source>
        <dbReference type="ARBA" id="ARBA00022519"/>
    </source>
</evidence>
<evidence type="ECO:0000256" key="2">
    <source>
        <dbReference type="ARBA" id="ARBA00022448"/>
    </source>
</evidence>
<accession>A0ABR7ED04</accession>
<evidence type="ECO:0000256" key="7">
    <source>
        <dbReference type="ARBA" id="ARBA00023136"/>
    </source>
</evidence>
<evidence type="ECO:0000256" key="3">
    <source>
        <dbReference type="ARBA" id="ARBA00022475"/>
    </source>
</evidence>
<feature type="transmembrane region" description="Helical" evidence="8">
    <location>
        <begin position="55"/>
        <end position="75"/>
    </location>
</feature>
<dbReference type="PANTHER" id="PTHR32196:SF21">
    <property type="entry name" value="ABC TRANSPORTER PERMEASE PROTEIN YPHD-RELATED"/>
    <property type="match status" value="1"/>
</dbReference>
<feature type="transmembrane region" description="Helical" evidence="8">
    <location>
        <begin position="303"/>
        <end position="322"/>
    </location>
</feature>
<reference evidence="9 10" key="1">
    <citation type="submission" date="2020-08" db="EMBL/GenBank/DDBJ databases">
        <title>Genome public.</title>
        <authorList>
            <person name="Liu C."/>
            <person name="Sun Q."/>
        </authorList>
    </citation>
    <scope>NUCLEOTIDE SEQUENCE [LARGE SCALE GENOMIC DNA]</scope>
    <source>
        <strain evidence="9 10">NSJ-35</strain>
    </source>
</reference>
<dbReference type="RefSeq" id="WP_186857146.1">
    <property type="nucleotide sequence ID" value="NZ_JACOON010000002.1"/>
</dbReference>
<keyword evidence="5 8" id="KW-0812">Transmembrane</keyword>
<keyword evidence="4" id="KW-0997">Cell inner membrane</keyword>
<feature type="transmembrane region" description="Helical" evidence="8">
    <location>
        <begin position="103"/>
        <end position="125"/>
    </location>
</feature>
<dbReference type="PANTHER" id="PTHR32196">
    <property type="entry name" value="ABC TRANSPORTER PERMEASE PROTEIN YPHD-RELATED-RELATED"/>
    <property type="match status" value="1"/>
</dbReference>
<evidence type="ECO:0000313" key="9">
    <source>
        <dbReference type="EMBL" id="MBC5647626.1"/>
    </source>
</evidence>
<keyword evidence="10" id="KW-1185">Reference proteome</keyword>
<keyword evidence="7 8" id="KW-0472">Membrane</keyword>
<feature type="transmembrane region" description="Helical" evidence="8">
    <location>
        <begin position="170"/>
        <end position="193"/>
    </location>
</feature>
<gene>
    <name evidence="9" type="ORF">H8S18_04705</name>
</gene>
<dbReference type="PRINTS" id="PR00173">
    <property type="entry name" value="EDTRNSPORT"/>
</dbReference>
<dbReference type="CDD" id="cd06579">
    <property type="entry name" value="TM_PBP1_transp_AraH_like"/>
    <property type="match status" value="1"/>
</dbReference>
<sequence>MTVKTTGIKEERKGLIGAIKNSGTTFSLVIVYIIMCIIFGLLSPHFFTVNNFLNIGIYSSIIGVMGAGVTVAMLLGAMDISQYATATLASIVAAMLLQEEVNLFVVIIAAIAVGISCGAVNGVLVAVLKIPAIIVTLGTMQIFRGIAYLLAGGKTIMIKNADFDLIGKGYIGNTIPICIVIMVLVFILIYYLLRHTGFGRTVYAVGGNESASYLSGINVVRVKFLALVLCGVCSAVAGLITSSQVGAAIPSNGVGSEMGVLSAVILGGISLSGGKGRISGTIIGVLILATIQNGLTLLSVQSFYQMIINGIVLILAVLMDVIRRGVLKKQ</sequence>
<comment type="caution">
    <text evidence="9">The sequence shown here is derived from an EMBL/GenBank/DDBJ whole genome shotgun (WGS) entry which is preliminary data.</text>
</comment>
<feature type="transmembrane region" description="Helical" evidence="8">
    <location>
        <begin position="21"/>
        <end position="43"/>
    </location>
</feature>
<feature type="transmembrane region" description="Helical" evidence="8">
    <location>
        <begin position="132"/>
        <end position="150"/>
    </location>
</feature>
<evidence type="ECO:0000256" key="1">
    <source>
        <dbReference type="ARBA" id="ARBA00004651"/>
    </source>
</evidence>
<evidence type="ECO:0000256" key="6">
    <source>
        <dbReference type="ARBA" id="ARBA00022989"/>
    </source>
</evidence>
<dbReference type="InterPro" id="IPR001851">
    <property type="entry name" value="ABC_transp_permease"/>
</dbReference>
<dbReference type="Pfam" id="PF02653">
    <property type="entry name" value="BPD_transp_2"/>
    <property type="match status" value="1"/>
</dbReference>
<keyword evidence="6 8" id="KW-1133">Transmembrane helix</keyword>
<feature type="transmembrane region" description="Helical" evidence="8">
    <location>
        <begin position="80"/>
        <end position="97"/>
    </location>
</feature>
<feature type="transmembrane region" description="Helical" evidence="8">
    <location>
        <begin position="253"/>
        <end position="271"/>
    </location>
</feature>
<comment type="subcellular location">
    <subcellularLocation>
        <location evidence="1">Cell membrane</location>
        <topology evidence="1">Multi-pass membrane protein</topology>
    </subcellularLocation>
</comment>
<evidence type="ECO:0000256" key="8">
    <source>
        <dbReference type="SAM" id="Phobius"/>
    </source>
</evidence>
<keyword evidence="2" id="KW-0813">Transport</keyword>
<name>A0ABR7ED04_9FIRM</name>